<organism evidence="2">
    <name type="scientific">metagenome</name>
    <dbReference type="NCBI Taxonomy" id="256318"/>
    <lineage>
        <taxon>unclassified sequences</taxon>
        <taxon>metagenomes</taxon>
    </lineage>
</organism>
<evidence type="ECO:0000256" key="1">
    <source>
        <dbReference type="SAM" id="Phobius"/>
    </source>
</evidence>
<keyword evidence="1" id="KW-1133">Transmembrane helix</keyword>
<protein>
    <submittedName>
        <fullName evidence="2">Uncharacterized protein</fullName>
    </submittedName>
</protein>
<accession>A0A2P2CIW2</accession>
<proteinExistence type="predicted"/>
<dbReference type="EMBL" id="CZKB01000025">
    <property type="protein sequence ID" value="CUR61887.1"/>
    <property type="molecule type" value="Genomic_DNA"/>
</dbReference>
<keyword evidence="1" id="KW-0472">Membrane</keyword>
<keyword evidence="1" id="KW-0812">Transmembrane</keyword>
<name>A0A2P2CIW2_9ZZZZ</name>
<evidence type="ECO:0000313" key="2">
    <source>
        <dbReference type="EMBL" id="CUR61887.1"/>
    </source>
</evidence>
<dbReference type="AlphaFoldDB" id="A0A2P2CIW2"/>
<feature type="transmembrane region" description="Helical" evidence="1">
    <location>
        <begin position="52"/>
        <end position="74"/>
    </location>
</feature>
<sequence>MDQSRRTRYARPQRWGRWALPPTVVARARWTHDDGVVGIGSEVLRPVLGGAYAAYGLLLFVWLAWVAVALWRLAPVPEARTAH</sequence>
<reference evidence="2" key="1">
    <citation type="submission" date="2015-08" db="EMBL/GenBank/DDBJ databases">
        <authorList>
            <person name="Babu N.S."/>
            <person name="Beckwith C.J."/>
            <person name="Beseler K.G."/>
            <person name="Brison A."/>
            <person name="Carone J.V."/>
            <person name="Caskin T.P."/>
            <person name="Diamond M."/>
            <person name="Durham M.E."/>
            <person name="Foxe J.M."/>
            <person name="Go M."/>
            <person name="Henderson B.A."/>
            <person name="Jones I.B."/>
            <person name="McGettigan J.A."/>
            <person name="Micheletti S.J."/>
            <person name="Nasrallah M.E."/>
            <person name="Ortiz D."/>
            <person name="Piller C.R."/>
            <person name="Privatt S.R."/>
            <person name="Schneider S.L."/>
            <person name="Sharp S."/>
            <person name="Smith T.C."/>
            <person name="Stanton J.D."/>
            <person name="Ullery H.E."/>
            <person name="Wilson R.J."/>
            <person name="Serrano M.G."/>
            <person name="Buck G."/>
            <person name="Lee V."/>
            <person name="Wang Y."/>
            <person name="Carvalho R."/>
            <person name="Voegtly L."/>
            <person name="Shi R."/>
            <person name="Duckworth R."/>
            <person name="Johnson A."/>
            <person name="Loviza R."/>
            <person name="Walstead R."/>
            <person name="Shah Z."/>
            <person name="Kiflezghi M."/>
            <person name="Wade K."/>
            <person name="Ball S.L."/>
            <person name="Bradley K.W."/>
            <person name="Asai D.J."/>
            <person name="Bowman C.A."/>
            <person name="Russell D.A."/>
            <person name="Pope W.H."/>
            <person name="Jacobs-Sera D."/>
            <person name="Hendrix R.W."/>
            <person name="Hatfull G.F."/>
        </authorList>
    </citation>
    <scope>NUCLEOTIDE SEQUENCE</scope>
</reference>
<gene>
    <name evidence="2" type="ORF">NOCA150187</name>
</gene>